<comment type="similarity">
    <text evidence="1">Belongs to the PemK/MazF family.</text>
</comment>
<dbReference type="Proteomes" id="UP000238205">
    <property type="component" value="Unassembled WGS sequence"/>
</dbReference>
<sequence length="114" mass="13137">MKNKTIKSHDVVGIYVSYLDSAGRERRPVLIIKNQKGDVSFFRMTSQYHNKSLNIKKNYYPIKYWKEAGLKKQSWIDTGKILMVDLASLDSVTKIGTLKTEDIKGLTQFIINSH</sequence>
<dbReference type="GO" id="GO:0003677">
    <property type="term" value="F:DNA binding"/>
    <property type="evidence" value="ECO:0007669"/>
    <property type="project" value="InterPro"/>
</dbReference>
<reference evidence="3 4" key="1">
    <citation type="submission" date="2018-03" db="EMBL/GenBank/DDBJ databases">
        <title>Genomic Encyclopedia of Archaeal and Bacterial Type Strains, Phase II (KMG-II): from individual species to whole genera.</title>
        <authorList>
            <person name="Goeker M."/>
        </authorList>
    </citation>
    <scope>NUCLEOTIDE SEQUENCE [LARGE SCALE GENOMIC DNA]</scope>
    <source>
        <strain evidence="3 4">DSM 13175</strain>
    </source>
</reference>
<evidence type="ECO:0000313" key="4">
    <source>
        <dbReference type="Proteomes" id="UP000238205"/>
    </source>
</evidence>
<evidence type="ECO:0000256" key="1">
    <source>
        <dbReference type="ARBA" id="ARBA00007521"/>
    </source>
</evidence>
<dbReference type="RefSeq" id="WP_170068876.1">
    <property type="nucleotide sequence ID" value="NZ_PVTO01000022.1"/>
</dbReference>
<comment type="caution">
    <text evidence="3">The sequence shown here is derived from an EMBL/GenBank/DDBJ whole genome shotgun (WGS) entry which is preliminary data.</text>
</comment>
<dbReference type="EMBL" id="PVTO01000022">
    <property type="protein sequence ID" value="PRY80077.1"/>
    <property type="molecule type" value="Genomic_DNA"/>
</dbReference>
<dbReference type="InterPro" id="IPR003477">
    <property type="entry name" value="PemK-like"/>
</dbReference>
<name>A0A2T0W3P3_9LACT</name>
<dbReference type="Pfam" id="PF02452">
    <property type="entry name" value="PemK_toxin"/>
    <property type="match status" value="1"/>
</dbReference>
<keyword evidence="2" id="KW-1277">Toxin-antitoxin system</keyword>
<dbReference type="AlphaFoldDB" id="A0A2T0W3P3"/>
<dbReference type="InterPro" id="IPR011067">
    <property type="entry name" value="Plasmid_toxin/cell-grow_inhib"/>
</dbReference>
<accession>A0A2T0W3P3</accession>
<dbReference type="Gene3D" id="2.30.30.110">
    <property type="match status" value="1"/>
</dbReference>
<evidence type="ECO:0000313" key="3">
    <source>
        <dbReference type="EMBL" id="PRY80077.1"/>
    </source>
</evidence>
<protein>
    <submittedName>
        <fullName evidence="3">mRNA interferase MazF</fullName>
    </submittedName>
</protein>
<proteinExistence type="inferred from homology"/>
<evidence type="ECO:0000256" key="2">
    <source>
        <dbReference type="ARBA" id="ARBA00022649"/>
    </source>
</evidence>
<keyword evidence="4" id="KW-1185">Reference proteome</keyword>
<dbReference type="SUPFAM" id="SSF50118">
    <property type="entry name" value="Cell growth inhibitor/plasmid maintenance toxic component"/>
    <property type="match status" value="1"/>
</dbReference>
<organism evidence="3 4">
    <name type="scientific">Alkalibacterium olivapovliticus</name>
    <dbReference type="NCBI Taxonomy" id="99907"/>
    <lineage>
        <taxon>Bacteria</taxon>
        <taxon>Bacillati</taxon>
        <taxon>Bacillota</taxon>
        <taxon>Bacilli</taxon>
        <taxon>Lactobacillales</taxon>
        <taxon>Carnobacteriaceae</taxon>
        <taxon>Alkalibacterium</taxon>
    </lineage>
</organism>
<gene>
    <name evidence="3" type="ORF">CLV38_12213</name>
</gene>